<keyword evidence="3" id="KW-1185">Reference proteome</keyword>
<evidence type="ECO:0000313" key="2">
    <source>
        <dbReference type="EMBL" id="NHM04056.1"/>
    </source>
</evidence>
<feature type="transmembrane region" description="Helical" evidence="1">
    <location>
        <begin position="158"/>
        <end position="178"/>
    </location>
</feature>
<evidence type="ECO:0000313" key="3">
    <source>
        <dbReference type="Proteomes" id="UP000761423"/>
    </source>
</evidence>
<keyword evidence="1" id="KW-1133">Transmembrane helix</keyword>
<keyword evidence="1" id="KW-0472">Membrane</keyword>
<name>A0ABX0IA99_9FLAO</name>
<dbReference type="EMBL" id="JAAJBV010000003">
    <property type="protein sequence ID" value="NHM04056.1"/>
    <property type="molecule type" value="Genomic_DNA"/>
</dbReference>
<dbReference type="RefSeq" id="WP_166236059.1">
    <property type="nucleotide sequence ID" value="NZ_JAAJBV010000003.1"/>
</dbReference>
<keyword evidence="1" id="KW-0812">Transmembrane</keyword>
<organism evidence="2 3">
    <name type="scientific">Flavobacterium celericrescens</name>
    <dbReference type="NCBI Taxonomy" id="2709780"/>
    <lineage>
        <taxon>Bacteria</taxon>
        <taxon>Pseudomonadati</taxon>
        <taxon>Bacteroidota</taxon>
        <taxon>Flavobacteriia</taxon>
        <taxon>Flavobacteriales</taxon>
        <taxon>Flavobacteriaceae</taxon>
        <taxon>Flavobacterium</taxon>
    </lineage>
</organism>
<accession>A0ABX0IA99</accession>
<gene>
    <name evidence="2" type="ORF">G4L40_04985</name>
</gene>
<evidence type="ECO:0008006" key="4">
    <source>
        <dbReference type="Google" id="ProtNLM"/>
    </source>
</evidence>
<protein>
    <recommendedName>
        <fullName evidence="4">Beta-carotene 15,15'-monooxygenase</fullName>
    </recommendedName>
</protein>
<feature type="transmembrane region" description="Helical" evidence="1">
    <location>
        <begin position="199"/>
        <end position="231"/>
    </location>
</feature>
<proteinExistence type="predicted"/>
<feature type="transmembrane region" description="Helical" evidence="1">
    <location>
        <begin position="80"/>
        <end position="102"/>
    </location>
</feature>
<sequence length="256" mass="28543">MRETIENKVKEGYNLDLGSLIDESFATFKKTFLIAGLGMLLISIVMIIVYMGIFGAIYGFANITETMTSIEMMATEPTFIIGNAIVTMFFSALFAPVTAGFIHLNHLANTNQEIQIGAIFDFYKAPYFKQIFMSYLIIGFTTAVITSLLSILELELLNMLFQIVIALFSVFTIPLIIYGEQNYIEAITKSIQLFIKKPFIIIIALIIAGIGMLLGIFALCIGLIFTISYIYSMYYAIYAQAIGFDDKSAIDEIGLE</sequence>
<dbReference type="Proteomes" id="UP000761423">
    <property type="component" value="Unassembled WGS sequence"/>
</dbReference>
<feature type="transmembrane region" description="Helical" evidence="1">
    <location>
        <begin position="32"/>
        <end position="60"/>
    </location>
</feature>
<reference evidence="2 3" key="1">
    <citation type="submission" date="2020-02" db="EMBL/GenBank/DDBJ databases">
        <authorList>
            <person name="Chen W.-M."/>
        </authorList>
    </citation>
    <scope>NUCLEOTIDE SEQUENCE [LARGE SCALE GENOMIC DNA]</scope>
    <source>
        <strain evidence="2 3">TWA-26</strain>
    </source>
</reference>
<comment type="caution">
    <text evidence="2">The sequence shown here is derived from an EMBL/GenBank/DDBJ whole genome shotgun (WGS) entry which is preliminary data.</text>
</comment>
<evidence type="ECO:0000256" key="1">
    <source>
        <dbReference type="SAM" id="Phobius"/>
    </source>
</evidence>
<feature type="transmembrane region" description="Helical" evidence="1">
    <location>
        <begin position="132"/>
        <end position="152"/>
    </location>
</feature>